<keyword evidence="4" id="KW-1185">Reference proteome</keyword>
<evidence type="ECO:0000313" key="3">
    <source>
        <dbReference type="EMBL" id="KAF2112276.1"/>
    </source>
</evidence>
<keyword evidence="2" id="KW-0812">Transmembrane</keyword>
<keyword evidence="2" id="KW-1133">Transmembrane helix</keyword>
<feature type="region of interest" description="Disordered" evidence="1">
    <location>
        <begin position="68"/>
        <end position="87"/>
    </location>
</feature>
<feature type="transmembrane region" description="Helical" evidence="2">
    <location>
        <begin position="43"/>
        <end position="65"/>
    </location>
</feature>
<evidence type="ECO:0000256" key="1">
    <source>
        <dbReference type="SAM" id="MobiDB-lite"/>
    </source>
</evidence>
<protein>
    <submittedName>
        <fullName evidence="3">Uncharacterized protein</fullName>
    </submittedName>
</protein>
<accession>A0A6A5YZG7</accession>
<keyword evidence="2" id="KW-0472">Membrane</keyword>
<dbReference type="Proteomes" id="UP000799770">
    <property type="component" value="Unassembled WGS sequence"/>
</dbReference>
<name>A0A6A5YZG7_9PLEO</name>
<dbReference type="EMBL" id="ML977331">
    <property type="protein sequence ID" value="KAF2112276.1"/>
    <property type="molecule type" value="Genomic_DNA"/>
</dbReference>
<evidence type="ECO:0000256" key="2">
    <source>
        <dbReference type="SAM" id="Phobius"/>
    </source>
</evidence>
<dbReference type="OrthoDB" id="3501153at2759"/>
<dbReference type="PANTHER" id="PTHR35896:SF3">
    <property type="entry name" value="MAJOR FACILITATOR SUPERFAMILY TRANSPORTER"/>
    <property type="match status" value="1"/>
</dbReference>
<feature type="region of interest" description="Disordered" evidence="1">
    <location>
        <begin position="1"/>
        <end position="30"/>
    </location>
</feature>
<sequence>MESKSIFYDKVPTSDDIDNGEPSFSDTHEEESHYRSRDRYIRLFSIINTILLLVLVFLVSINLFYSPKSRSPTSPSTPRSRSTNCGNTTATAKAAGCLFDPLGYLWTPPECYDHVTVSEFRAFLANPALQFGAFPFFRTNDTADRISGEEELAERVGIKTYSTQQEHLAHCAYMLRRLERAREGKVRWDGKGGYAHVEHCSNALAERLVGGENPLDKTGLHSVILLSIVEEC</sequence>
<evidence type="ECO:0000313" key="4">
    <source>
        <dbReference type="Proteomes" id="UP000799770"/>
    </source>
</evidence>
<dbReference type="AlphaFoldDB" id="A0A6A5YZG7"/>
<gene>
    <name evidence="3" type="ORF">BDV96DRAFT_649081</name>
</gene>
<reference evidence="3" key="1">
    <citation type="journal article" date="2020" name="Stud. Mycol.">
        <title>101 Dothideomycetes genomes: a test case for predicting lifestyles and emergence of pathogens.</title>
        <authorList>
            <person name="Haridas S."/>
            <person name="Albert R."/>
            <person name="Binder M."/>
            <person name="Bloem J."/>
            <person name="Labutti K."/>
            <person name="Salamov A."/>
            <person name="Andreopoulos B."/>
            <person name="Baker S."/>
            <person name="Barry K."/>
            <person name="Bills G."/>
            <person name="Bluhm B."/>
            <person name="Cannon C."/>
            <person name="Castanera R."/>
            <person name="Culley D."/>
            <person name="Daum C."/>
            <person name="Ezra D."/>
            <person name="Gonzalez J."/>
            <person name="Henrissat B."/>
            <person name="Kuo A."/>
            <person name="Liang C."/>
            <person name="Lipzen A."/>
            <person name="Lutzoni F."/>
            <person name="Magnuson J."/>
            <person name="Mondo S."/>
            <person name="Nolan M."/>
            <person name="Ohm R."/>
            <person name="Pangilinan J."/>
            <person name="Park H.-J."/>
            <person name="Ramirez L."/>
            <person name="Alfaro M."/>
            <person name="Sun H."/>
            <person name="Tritt A."/>
            <person name="Yoshinaga Y."/>
            <person name="Zwiers L.-H."/>
            <person name="Turgeon B."/>
            <person name="Goodwin S."/>
            <person name="Spatafora J."/>
            <person name="Crous P."/>
            <person name="Grigoriev I."/>
        </authorList>
    </citation>
    <scope>NUCLEOTIDE SEQUENCE</scope>
    <source>
        <strain evidence="3">CBS 627.86</strain>
    </source>
</reference>
<dbReference type="InterPro" id="IPR053008">
    <property type="entry name" value="Phomopsin_biosynth_assoc"/>
</dbReference>
<dbReference type="PANTHER" id="PTHR35896">
    <property type="entry name" value="IG-LIKE DOMAIN-CONTAINING PROTEIN"/>
    <property type="match status" value="1"/>
</dbReference>
<organism evidence="3 4">
    <name type="scientific">Lophiotrema nucula</name>
    <dbReference type="NCBI Taxonomy" id="690887"/>
    <lineage>
        <taxon>Eukaryota</taxon>
        <taxon>Fungi</taxon>
        <taxon>Dikarya</taxon>
        <taxon>Ascomycota</taxon>
        <taxon>Pezizomycotina</taxon>
        <taxon>Dothideomycetes</taxon>
        <taxon>Pleosporomycetidae</taxon>
        <taxon>Pleosporales</taxon>
        <taxon>Lophiotremataceae</taxon>
        <taxon>Lophiotrema</taxon>
    </lineage>
</organism>
<feature type="compositionally biased region" description="Low complexity" evidence="1">
    <location>
        <begin position="68"/>
        <end position="83"/>
    </location>
</feature>
<proteinExistence type="predicted"/>